<feature type="transmembrane region" description="Helical" evidence="2">
    <location>
        <begin position="6"/>
        <end position="27"/>
    </location>
</feature>
<keyword evidence="5" id="KW-1185">Reference proteome</keyword>
<accession>A0ABS6IJB5</accession>
<dbReference type="Pfam" id="PF00990">
    <property type="entry name" value="GGDEF"/>
    <property type="match status" value="1"/>
</dbReference>
<name>A0ABS6IJB5_9HYPH</name>
<feature type="domain" description="GGDEF" evidence="3">
    <location>
        <begin position="254"/>
        <end position="384"/>
    </location>
</feature>
<feature type="transmembrane region" description="Helical" evidence="2">
    <location>
        <begin position="34"/>
        <end position="55"/>
    </location>
</feature>
<reference evidence="4 5" key="1">
    <citation type="submission" date="2021-06" db="EMBL/GenBank/DDBJ databases">
        <authorList>
            <person name="Lee D.H."/>
        </authorList>
    </citation>
    <scope>NUCLEOTIDE SEQUENCE [LARGE SCALE GENOMIC DNA]</scope>
    <source>
        <strain evidence="4 5">MMS21-HV4-11</strain>
    </source>
</reference>
<gene>
    <name evidence="4" type="ORF">KQ910_12195</name>
</gene>
<feature type="transmembrane region" description="Helical" evidence="2">
    <location>
        <begin position="120"/>
        <end position="140"/>
    </location>
</feature>
<comment type="caution">
    <text evidence="4">The sequence shown here is derived from an EMBL/GenBank/DDBJ whole genome shotgun (WGS) entry which is preliminary data.</text>
</comment>
<sequence>MSIDVLTIYLLNFVIAFAMAGLCFFSWLHSRDILGLRGWATSLLLGAMGSLELSLRTNSSPLYMVVMANSLIVAGYSTVWMSVRRFNSGERGIKFAVVPTTVFVVIFTGALLAGIDVNKRVALCSLVIAILSTLAAWEVLRARITEPLSSRLPTAIALLLMAFSMIVRVVFSLLSDAPEGDTTPFYDPTQGITLFINTICVVAMTLGFLLMANERLRHHYEKLASTDELTHLRNRRFFLEEAERLASRGALGMARACVLMIDLDHFTNVNRTFGHAGGDQALVAFAGLARRQLRPDDLIARYGGEEFCALLRDVDEPEALQVAERLRAAIADLSLDVDGRALRITASIGVATLRADLQDAMRRADAALYRAKERGRNRVESAEEPPAAAA</sequence>
<evidence type="ECO:0000313" key="4">
    <source>
        <dbReference type="EMBL" id="MBU8874525.1"/>
    </source>
</evidence>
<evidence type="ECO:0000313" key="5">
    <source>
        <dbReference type="Proteomes" id="UP000727907"/>
    </source>
</evidence>
<evidence type="ECO:0000256" key="1">
    <source>
        <dbReference type="ARBA" id="ARBA00012528"/>
    </source>
</evidence>
<dbReference type="NCBIfam" id="TIGR00254">
    <property type="entry name" value="GGDEF"/>
    <property type="match status" value="1"/>
</dbReference>
<organism evidence="4 5">
    <name type="scientific">Reyranella humidisoli</name>
    <dbReference type="NCBI Taxonomy" id="2849149"/>
    <lineage>
        <taxon>Bacteria</taxon>
        <taxon>Pseudomonadati</taxon>
        <taxon>Pseudomonadota</taxon>
        <taxon>Alphaproteobacteria</taxon>
        <taxon>Hyphomicrobiales</taxon>
        <taxon>Reyranellaceae</taxon>
        <taxon>Reyranella</taxon>
    </lineage>
</organism>
<dbReference type="Proteomes" id="UP000727907">
    <property type="component" value="Unassembled WGS sequence"/>
</dbReference>
<dbReference type="EMBL" id="JAHOPB010000001">
    <property type="protein sequence ID" value="MBU8874525.1"/>
    <property type="molecule type" value="Genomic_DNA"/>
</dbReference>
<dbReference type="EC" id="2.7.7.65" evidence="1"/>
<protein>
    <recommendedName>
        <fullName evidence="1">diguanylate cyclase</fullName>
        <ecNumber evidence="1">2.7.7.65</ecNumber>
    </recommendedName>
</protein>
<dbReference type="RefSeq" id="WP_216960211.1">
    <property type="nucleotide sequence ID" value="NZ_JAHOPB010000001.1"/>
</dbReference>
<evidence type="ECO:0000259" key="3">
    <source>
        <dbReference type="PROSITE" id="PS50887"/>
    </source>
</evidence>
<dbReference type="SMART" id="SM00267">
    <property type="entry name" value="GGDEF"/>
    <property type="match status" value="1"/>
</dbReference>
<dbReference type="PANTHER" id="PTHR45138:SF9">
    <property type="entry name" value="DIGUANYLATE CYCLASE DGCM-RELATED"/>
    <property type="match status" value="1"/>
</dbReference>
<feature type="transmembrane region" description="Helical" evidence="2">
    <location>
        <begin position="61"/>
        <end position="83"/>
    </location>
</feature>
<proteinExistence type="predicted"/>
<dbReference type="InterPro" id="IPR050469">
    <property type="entry name" value="Diguanylate_Cyclase"/>
</dbReference>
<keyword evidence="2" id="KW-1133">Transmembrane helix</keyword>
<dbReference type="PANTHER" id="PTHR45138">
    <property type="entry name" value="REGULATORY COMPONENTS OF SENSORY TRANSDUCTION SYSTEM"/>
    <property type="match status" value="1"/>
</dbReference>
<dbReference type="PROSITE" id="PS50887">
    <property type="entry name" value="GGDEF"/>
    <property type="match status" value="1"/>
</dbReference>
<keyword evidence="2" id="KW-0472">Membrane</keyword>
<keyword evidence="2" id="KW-0812">Transmembrane</keyword>
<feature type="transmembrane region" description="Helical" evidence="2">
    <location>
        <begin position="95"/>
        <end position="114"/>
    </location>
</feature>
<evidence type="ECO:0000256" key="2">
    <source>
        <dbReference type="SAM" id="Phobius"/>
    </source>
</evidence>
<dbReference type="CDD" id="cd01949">
    <property type="entry name" value="GGDEF"/>
    <property type="match status" value="1"/>
</dbReference>
<feature type="transmembrane region" description="Helical" evidence="2">
    <location>
        <begin position="152"/>
        <end position="171"/>
    </location>
</feature>
<feature type="transmembrane region" description="Helical" evidence="2">
    <location>
        <begin position="191"/>
        <end position="212"/>
    </location>
</feature>
<dbReference type="InterPro" id="IPR000160">
    <property type="entry name" value="GGDEF_dom"/>
</dbReference>